<keyword evidence="2" id="KW-1185">Reference proteome</keyword>
<name>A0A1I4FBJ5_9HYPH</name>
<protein>
    <submittedName>
        <fullName evidence="1">Uncharacterized protein</fullName>
    </submittedName>
</protein>
<dbReference type="EMBL" id="FOSL01000038">
    <property type="protein sequence ID" value="SFL13761.1"/>
    <property type="molecule type" value="Genomic_DNA"/>
</dbReference>
<dbReference type="RefSeq" id="WP_149764054.1">
    <property type="nucleotide sequence ID" value="NZ_BSPE01000004.1"/>
</dbReference>
<evidence type="ECO:0000313" key="1">
    <source>
        <dbReference type="EMBL" id="SFL13761.1"/>
    </source>
</evidence>
<dbReference type="AlphaFoldDB" id="A0A1I4FBJ5"/>
<reference evidence="1 2" key="1">
    <citation type="submission" date="2016-10" db="EMBL/GenBank/DDBJ databases">
        <authorList>
            <person name="Varghese N."/>
            <person name="Submissions S."/>
        </authorList>
    </citation>
    <scope>NUCLEOTIDE SEQUENCE [LARGE SCALE GENOMIC DNA]</scope>
    <source>
        <strain evidence="1 2">DSM 21822</strain>
    </source>
</reference>
<accession>A0A1I4FBJ5</accession>
<evidence type="ECO:0000313" key="2">
    <source>
        <dbReference type="Proteomes" id="UP000323300"/>
    </source>
</evidence>
<dbReference type="OrthoDB" id="8563833at2"/>
<sequence>MARQLAQEEERLGFQEARPIRISREGPAEVNRATEREELQKWAIKSLRRVPQNLNAIEQVGDYQEVSPSHADVEAPIVRFYEGAFEWEHMNYFLFPYHWARRATWRARREANAVDYCYRAFLRAGAARVIVPVTPGYEERVAWFLDRSNPAVSELDRILKPPPNTQPASNDAFRDLWIELLTEHRPDMARGSGTLDVKSGFTEVNINAQANPDTQWRAKEDRDLGREIFLDGQRYEISSVKDESTFELDRPYEGKSNVKATYAAGTAPFGPPWTVNIPTSLVVLSENVTKIEDLG</sequence>
<organism evidence="1 2">
    <name type="scientific">Neomesorhizobium albiziae</name>
    <dbReference type="NCBI Taxonomy" id="335020"/>
    <lineage>
        <taxon>Bacteria</taxon>
        <taxon>Pseudomonadati</taxon>
        <taxon>Pseudomonadota</taxon>
        <taxon>Alphaproteobacteria</taxon>
        <taxon>Hyphomicrobiales</taxon>
        <taxon>Phyllobacteriaceae</taxon>
        <taxon>Neomesorhizobium</taxon>
    </lineage>
</organism>
<proteinExistence type="predicted"/>
<gene>
    <name evidence="1" type="ORF">SAMN04488498_13835</name>
</gene>
<dbReference type="Proteomes" id="UP000323300">
    <property type="component" value="Unassembled WGS sequence"/>
</dbReference>